<dbReference type="InterPro" id="IPR036770">
    <property type="entry name" value="Ankyrin_rpt-contain_sf"/>
</dbReference>
<evidence type="ECO:0000256" key="2">
    <source>
        <dbReference type="ARBA" id="ARBA00022771"/>
    </source>
</evidence>
<name>A0A1X6NMS2_PORUM</name>
<keyword evidence="7" id="KW-1185">Reference proteome</keyword>
<dbReference type="Gene3D" id="6.10.140.2220">
    <property type="match status" value="1"/>
</dbReference>
<dbReference type="PROSITE" id="PS50865">
    <property type="entry name" value="ZF_MYND_2"/>
    <property type="match status" value="1"/>
</dbReference>
<accession>A0A1X6NMS2</accession>
<proteinExistence type="predicted"/>
<dbReference type="Proteomes" id="UP000218209">
    <property type="component" value="Unassembled WGS sequence"/>
</dbReference>
<keyword evidence="1" id="KW-0479">Metal-binding</keyword>
<dbReference type="SUPFAM" id="SSF48403">
    <property type="entry name" value="Ankyrin repeat"/>
    <property type="match status" value="1"/>
</dbReference>
<keyword evidence="3" id="KW-0862">Zinc</keyword>
<protein>
    <recommendedName>
        <fullName evidence="5">MYND-type domain-containing protein</fullName>
    </recommendedName>
</protein>
<dbReference type="AlphaFoldDB" id="A0A1X6NMS2"/>
<evidence type="ECO:0000313" key="6">
    <source>
        <dbReference type="EMBL" id="OSX69887.1"/>
    </source>
</evidence>
<evidence type="ECO:0000313" key="7">
    <source>
        <dbReference type="Proteomes" id="UP000218209"/>
    </source>
</evidence>
<reference evidence="6 7" key="1">
    <citation type="submission" date="2017-03" db="EMBL/GenBank/DDBJ databases">
        <title>WGS assembly of Porphyra umbilicalis.</title>
        <authorList>
            <person name="Brawley S.H."/>
            <person name="Blouin N.A."/>
            <person name="Ficko-Blean E."/>
            <person name="Wheeler G.L."/>
            <person name="Lohr M."/>
            <person name="Goodson H.V."/>
            <person name="Jenkins J.W."/>
            <person name="Blaby-Haas C.E."/>
            <person name="Helliwell K.E."/>
            <person name="Chan C."/>
            <person name="Marriage T."/>
            <person name="Bhattacharya D."/>
            <person name="Klein A.S."/>
            <person name="Badis Y."/>
            <person name="Brodie J."/>
            <person name="Cao Y."/>
            <person name="Collen J."/>
            <person name="Dittami S.M."/>
            <person name="Gachon C.M."/>
            <person name="Green B.R."/>
            <person name="Karpowicz S."/>
            <person name="Kim J.W."/>
            <person name="Kudahl U."/>
            <person name="Lin S."/>
            <person name="Michel G."/>
            <person name="Mittag M."/>
            <person name="Olson B.J."/>
            <person name="Pangilinan J."/>
            <person name="Peng Y."/>
            <person name="Qiu H."/>
            <person name="Shu S."/>
            <person name="Singer J.T."/>
            <person name="Smith A.G."/>
            <person name="Sprecher B.N."/>
            <person name="Wagner V."/>
            <person name="Wang W."/>
            <person name="Wang Z.-Y."/>
            <person name="Yan J."/>
            <person name="Yarish C."/>
            <person name="Zoeuner-Riek S."/>
            <person name="Zhuang Y."/>
            <person name="Zou Y."/>
            <person name="Lindquist E.A."/>
            <person name="Grimwood J."/>
            <person name="Barry K."/>
            <person name="Rokhsar D.S."/>
            <person name="Schmutz J."/>
            <person name="Stiller J.W."/>
            <person name="Grossman A.R."/>
            <person name="Prochnik S.E."/>
        </authorList>
    </citation>
    <scope>NUCLEOTIDE SEQUENCE [LARGE SCALE GENOMIC DNA]</scope>
    <source>
        <strain evidence="6">4086291</strain>
    </source>
</reference>
<dbReference type="SUPFAM" id="SSF144232">
    <property type="entry name" value="HIT/MYND zinc finger-like"/>
    <property type="match status" value="1"/>
</dbReference>
<gene>
    <name evidence="6" type="ORF">BU14_1041s0003</name>
</gene>
<sequence>MLNALIQRQADAHAAGRLAAATGAMERGVGGLSPASIAAVMAAARAGAADPTGDGDQSVLRTRRDEAGDAECAPLRAAWATGLDVVEVAQADPWLSDCILGAVDGVAASLARARASGGDAAVRRLVDTRASLLRLSSVGVVVCGSRLGFTPAAGAGGGGDGGRRRVGRYAETLSALLAAGANADAKDIAGHNPVACATGVGACATSLALVPPLVAAGGDPNCVNRFGEPILMAPISIGDAAAFTALLRAGAAASLHVPLPGSPARTPAQSLNGSPALMRSLTAWQRSAARGARRCAACGAAASRQCEQCRVTYYCTRDCQVADWKGAAGHKRTCGSVGAVDVDVRTMTTDGPAMPRGTTTRMMSRLTGAVTREDDKLVPVSGTFKVKVQVPVRMAAAPTAPTRAPIKLSNADGAFLLLPPTGDAAGAYRVLDALVRAEGVAGLKAYLAARALPPPSPIW</sequence>
<dbReference type="GO" id="GO:0008270">
    <property type="term" value="F:zinc ion binding"/>
    <property type="evidence" value="ECO:0007669"/>
    <property type="project" value="UniProtKB-KW"/>
</dbReference>
<evidence type="ECO:0000256" key="1">
    <source>
        <dbReference type="ARBA" id="ARBA00022723"/>
    </source>
</evidence>
<evidence type="ECO:0000259" key="5">
    <source>
        <dbReference type="PROSITE" id="PS50865"/>
    </source>
</evidence>
<evidence type="ECO:0000256" key="3">
    <source>
        <dbReference type="ARBA" id="ARBA00022833"/>
    </source>
</evidence>
<organism evidence="6 7">
    <name type="scientific">Porphyra umbilicalis</name>
    <name type="common">Purple laver</name>
    <name type="synonym">Red alga</name>
    <dbReference type="NCBI Taxonomy" id="2786"/>
    <lineage>
        <taxon>Eukaryota</taxon>
        <taxon>Rhodophyta</taxon>
        <taxon>Bangiophyceae</taxon>
        <taxon>Bangiales</taxon>
        <taxon>Bangiaceae</taxon>
        <taxon>Porphyra</taxon>
    </lineage>
</organism>
<keyword evidence="2 4" id="KW-0863">Zinc-finger</keyword>
<evidence type="ECO:0000256" key="4">
    <source>
        <dbReference type="PROSITE-ProRule" id="PRU00134"/>
    </source>
</evidence>
<dbReference type="EMBL" id="KV919368">
    <property type="protein sequence ID" value="OSX69887.1"/>
    <property type="molecule type" value="Genomic_DNA"/>
</dbReference>
<dbReference type="Pfam" id="PF01753">
    <property type="entry name" value="zf-MYND"/>
    <property type="match status" value="1"/>
</dbReference>
<dbReference type="InterPro" id="IPR002893">
    <property type="entry name" value="Znf_MYND"/>
</dbReference>
<dbReference type="Gene3D" id="1.25.40.20">
    <property type="entry name" value="Ankyrin repeat-containing domain"/>
    <property type="match status" value="1"/>
</dbReference>
<feature type="domain" description="MYND-type" evidence="5">
    <location>
        <begin position="295"/>
        <end position="334"/>
    </location>
</feature>
<dbReference type="OrthoDB" id="3064289at2759"/>